<accession>E0WTA2</accession>
<dbReference type="InterPro" id="IPR014139">
    <property type="entry name" value="Peptidase_S26C_TraF"/>
</dbReference>
<evidence type="ECO:0000313" key="8">
    <source>
        <dbReference type="Proteomes" id="UP000005726"/>
    </source>
</evidence>
<feature type="domain" description="Peptidase S26" evidence="6">
    <location>
        <begin position="8"/>
        <end position="167"/>
    </location>
</feature>
<keyword evidence="5" id="KW-0184">Conjugation</keyword>
<name>E0WTA2_9ENTR</name>
<evidence type="ECO:0000256" key="1">
    <source>
        <dbReference type="ARBA" id="ARBA00004418"/>
    </source>
</evidence>
<evidence type="ECO:0000259" key="6">
    <source>
        <dbReference type="Pfam" id="PF10502"/>
    </source>
</evidence>
<reference evidence="7" key="1">
    <citation type="journal article" date="2009" name="Environ. Microbiol.">
        <title>Dynamics of genome evolution in facultative symbionts of aphids.</title>
        <authorList>
            <person name="Degnan P.H."/>
            <person name="Leonardo T.E."/>
            <person name="Cass B.N."/>
            <person name="Hurwitz B."/>
            <person name="Stern D."/>
            <person name="Gibbs R.A."/>
            <person name="Richards S."/>
            <person name="Moran N.A."/>
        </authorList>
    </citation>
    <scope>NUCLEOTIDE SEQUENCE [LARGE SCALE GENOMIC DNA]</scope>
    <source>
        <strain evidence="7">LSR1</strain>
    </source>
</reference>
<dbReference type="NCBIfam" id="NF010459">
    <property type="entry name" value="PRK13884.1"/>
    <property type="match status" value="1"/>
</dbReference>
<dbReference type="Proteomes" id="UP000005726">
    <property type="component" value="Unassembled WGS sequence"/>
</dbReference>
<dbReference type="GO" id="GO:0006465">
    <property type="term" value="P:signal peptide processing"/>
    <property type="evidence" value="ECO:0007669"/>
    <property type="project" value="InterPro"/>
</dbReference>
<dbReference type="GO" id="GO:0042597">
    <property type="term" value="C:periplasmic space"/>
    <property type="evidence" value="ECO:0007669"/>
    <property type="project" value="UniProtKB-SubCell"/>
</dbReference>
<dbReference type="NCBIfam" id="TIGR02771">
    <property type="entry name" value="TraF_Ti"/>
    <property type="match status" value="1"/>
</dbReference>
<evidence type="ECO:0000313" key="7">
    <source>
        <dbReference type="EMBL" id="EFL91787.1"/>
    </source>
</evidence>
<keyword evidence="3" id="KW-0732">Signal</keyword>
<gene>
    <name evidence="7" type="primary">traF</name>
    <name evidence="7" type="ORF">REG_1256</name>
</gene>
<protein>
    <submittedName>
        <fullName evidence="7">Conjugal transfer protein TraF containing S26 peptidase domain</fullName>
    </submittedName>
</protein>
<dbReference type="InterPro" id="IPR019533">
    <property type="entry name" value="Peptidase_S26"/>
</dbReference>
<dbReference type="EMBL" id="GL379592">
    <property type="protein sequence ID" value="EFL91787.1"/>
    <property type="molecule type" value="Genomic_DNA"/>
</dbReference>
<evidence type="ECO:0000256" key="2">
    <source>
        <dbReference type="ARBA" id="ARBA00005849"/>
    </source>
</evidence>
<evidence type="ECO:0000256" key="5">
    <source>
        <dbReference type="ARBA" id="ARBA00022971"/>
    </source>
</evidence>
<proteinExistence type="inferred from homology"/>
<comment type="similarity">
    <text evidence="2">Belongs to the peptidase S26C family.</text>
</comment>
<keyword evidence="4" id="KW-0574">Periplasm</keyword>
<comment type="subcellular location">
    <subcellularLocation>
        <location evidence="1">Periplasm</location>
    </subcellularLocation>
</comment>
<sequence length="197" mass="21669">MRIITLVAVLAMVTIGLAGALFLAGGRLNTSSSMPLGLYWITDKPMAKGEYVIFCPPLQAAFKEAKQRGYIGSGLCPGNYSYMMKKIVALQGDNIAITAQGVSVNDTLLPHTTPLPTDRAGQLLPQISIASYTLSESELLLMTEHSPTSFDSRYFGAVNKTQVVSVIRPVLTSSTYWGQWFLKKYHALKNYKEIRDE</sequence>
<dbReference type="AlphaFoldDB" id="E0WTA2"/>
<evidence type="ECO:0000256" key="4">
    <source>
        <dbReference type="ARBA" id="ARBA00022764"/>
    </source>
</evidence>
<dbReference type="InterPro" id="IPR036286">
    <property type="entry name" value="LexA/Signal_pep-like_sf"/>
</dbReference>
<dbReference type="GO" id="GO:0004252">
    <property type="term" value="F:serine-type endopeptidase activity"/>
    <property type="evidence" value="ECO:0007669"/>
    <property type="project" value="InterPro"/>
</dbReference>
<dbReference type="SUPFAM" id="SSF51306">
    <property type="entry name" value="LexA/Signal peptidase"/>
    <property type="match status" value="1"/>
</dbReference>
<organism evidence="7 8">
    <name type="scientific">Candidatus Regiella insecticola LSR1</name>
    <dbReference type="NCBI Taxonomy" id="663321"/>
    <lineage>
        <taxon>Bacteria</taxon>
        <taxon>Pseudomonadati</taxon>
        <taxon>Pseudomonadota</taxon>
        <taxon>Gammaproteobacteria</taxon>
        <taxon>Enterobacterales</taxon>
        <taxon>Enterobacteriaceae</taxon>
        <taxon>aphid secondary symbionts</taxon>
        <taxon>Candidatus Regiella</taxon>
    </lineage>
</organism>
<evidence type="ECO:0000256" key="3">
    <source>
        <dbReference type="ARBA" id="ARBA00022729"/>
    </source>
</evidence>
<dbReference type="RefSeq" id="WP_006704937.1">
    <property type="nucleotide sequence ID" value="NZ_CAWLGB010000004.1"/>
</dbReference>
<keyword evidence="8" id="KW-1185">Reference proteome</keyword>
<dbReference type="Gene3D" id="2.10.109.10">
    <property type="entry name" value="Umud Fragment, subunit A"/>
    <property type="match status" value="1"/>
</dbReference>
<dbReference type="Pfam" id="PF10502">
    <property type="entry name" value="Peptidase_S26"/>
    <property type="match status" value="1"/>
</dbReference>
<dbReference type="HOGENOM" id="CLU_104604_3_1_6"/>